<dbReference type="AlphaFoldDB" id="A0A2W5SN06"/>
<proteinExistence type="predicted"/>
<dbReference type="RefSeq" id="WP_368665391.1">
    <property type="nucleotide sequence ID" value="NZ_CAMIAO010000008.1"/>
</dbReference>
<dbReference type="Proteomes" id="UP000249432">
    <property type="component" value="Unassembled WGS sequence"/>
</dbReference>
<feature type="transmembrane region" description="Helical" evidence="1">
    <location>
        <begin position="250"/>
        <end position="274"/>
    </location>
</feature>
<keyword evidence="1" id="KW-0812">Transmembrane</keyword>
<reference evidence="2 3" key="1">
    <citation type="submission" date="2017-08" db="EMBL/GenBank/DDBJ databases">
        <title>Infants hospitalized years apart are colonized by the same room-sourced microbial strains.</title>
        <authorList>
            <person name="Brooks B."/>
            <person name="Olm M.R."/>
            <person name="Firek B.A."/>
            <person name="Baker R."/>
            <person name="Thomas B.C."/>
            <person name="Morowitz M.J."/>
            <person name="Banfield J.F."/>
        </authorList>
    </citation>
    <scope>NUCLEOTIDE SEQUENCE [LARGE SCALE GENOMIC DNA]</scope>
    <source>
        <strain evidence="2">S2_003_000_R1_3</strain>
    </source>
</reference>
<comment type="caution">
    <text evidence="2">The sequence shown here is derived from an EMBL/GenBank/DDBJ whole genome shotgun (WGS) entry which is preliminary data.</text>
</comment>
<feature type="transmembrane region" description="Helical" evidence="1">
    <location>
        <begin position="115"/>
        <end position="135"/>
    </location>
</feature>
<evidence type="ECO:0000313" key="3">
    <source>
        <dbReference type="Proteomes" id="UP000249432"/>
    </source>
</evidence>
<dbReference type="InterPro" id="IPR012666">
    <property type="entry name" value="CbtA_put"/>
</dbReference>
<feature type="transmembrane region" description="Helical" evidence="1">
    <location>
        <begin position="83"/>
        <end position="108"/>
    </location>
</feature>
<dbReference type="Pfam" id="PF09490">
    <property type="entry name" value="CbtA"/>
    <property type="match status" value="1"/>
</dbReference>
<dbReference type="EMBL" id="QFRA01000025">
    <property type="protein sequence ID" value="PZR03940.1"/>
    <property type="molecule type" value="Genomic_DNA"/>
</dbReference>
<gene>
    <name evidence="2" type="ORF">DI525_08550</name>
</gene>
<keyword evidence="1" id="KW-1133">Transmembrane helix</keyword>
<keyword evidence="1" id="KW-0472">Membrane</keyword>
<name>A0A2W5SN06_9CORY</name>
<feature type="transmembrane region" description="Helical" evidence="1">
    <location>
        <begin position="187"/>
        <end position="204"/>
    </location>
</feature>
<evidence type="ECO:0000313" key="2">
    <source>
        <dbReference type="EMBL" id="PZR03940.1"/>
    </source>
</evidence>
<organism evidence="2 3">
    <name type="scientific">Corynebacterium kroppenstedtii</name>
    <dbReference type="NCBI Taxonomy" id="161879"/>
    <lineage>
        <taxon>Bacteria</taxon>
        <taxon>Bacillati</taxon>
        <taxon>Actinomycetota</taxon>
        <taxon>Actinomycetes</taxon>
        <taxon>Mycobacteriales</taxon>
        <taxon>Corynebacteriaceae</taxon>
        <taxon>Corynebacterium</taxon>
    </lineage>
</organism>
<feature type="transmembrane region" description="Helical" evidence="1">
    <location>
        <begin position="155"/>
        <end position="175"/>
    </location>
</feature>
<protein>
    <submittedName>
        <fullName evidence="2">Cobalt transporter</fullName>
    </submittedName>
</protein>
<accession>A0A2W5SN06</accession>
<sequence>MCYDRFITSCRSASIISDVGTRARRSDRRSFIFAKLWAEPIISRAIDYEEGRDEAQDALDKAAGIATGGDETELFSRTIQSTVGIGTGMVLMGLALGLLYAVVFSLYLRYAKPTNIRAAAIGVAAAMFACLYIVPCLKYPSNPPAVGNLDTIKQRTWLFLTMIIASVIVMIGVVFLHKVLSARMDSWVAFLISAVVFAVIMYAFSRLLPSLGHLHADIDEFGRHNSETPRPLTDLDGKIVYPGFPADDLYYFRVYSFMAQCIFWGVIGFGTALVSKKAIHKAAVQAEKEKVVA</sequence>
<evidence type="ECO:0000256" key="1">
    <source>
        <dbReference type="SAM" id="Phobius"/>
    </source>
</evidence>